<accession>A0ABV0CY76</accession>
<protein>
    <submittedName>
        <fullName evidence="4">Pre-peptidase C-terminal domain-containing protein</fullName>
    </submittedName>
</protein>
<dbReference type="InterPro" id="IPR002048">
    <property type="entry name" value="EF_hand_dom"/>
</dbReference>
<name>A0ABV0CY76_9SPHN</name>
<dbReference type="InterPro" id="IPR029030">
    <property type="entry name" value="Caspase-like_dom_sf"/>
</dbReference>
<dbReference type="PANTHER" id="PTHR48104:SF30">
    <property type="entry name" value="METACASPASE-1"/>
    <property type="match status" value="1"/>
</dbReference>
<dbReference type="PANTHER" id="PTHR48104">
    <property type="entry name" value="METACASPASE-4"/>
    <property type="match status" value="1"/>
</dbReference>
<evidence type="ECO:0000256" key="2">
    <source>
        <dbReference type="SAM" id="SignalP"/>
    </source>
</evidence>
<feature type="signal peptide" evidence="2">
    <location>
        <begin position="1"/>
        <end position="25"/>
    </location>
</feature>
<evidence type="ECO:0000313" key="5">
    <source>
        <dbReference type="Proteomes" id="UP001484535"/>
    </source>
</evidence>
<evidence type="ECO:0000259" key="3">
    <source>
        <dbReference type="PROSITE" id="PS50222"/>
    </source>
</evidence>
<comment type="caution">
    <text evidence="4">The sequence shown here is derived from an EMBL/GenBank/DDBJ whole genome shotgun (WGS) entry which is preliminary data.</text>
</comment>
<feature type="domain" description="EF-hand" evidence="3">
    <location>
        <begin position="796"/>
        <end position="818"/>
    </location>
</feature>
<dbReference type="SUPFAM" id="SSF52129">
    <property type="entry name" value="Caspase-like"/>
    <property type="match status" value="1"/>
</dbReference>
<feature type="chain" id="PRO_5045649544" evidence="2">
    <location>
        <begin position="26"/>
        <end position="864"/>
    </location>
</feature>
<reference evidence="4 5" key="1">
    <citation type="submission" date="2024-05" db="EMBL/GenBank/DDBJ databases">
        <authorList>
            <person name="Park S."/>
        </authorList>
    </citation>
    <scope>NUCLEOTIDE SEQUENCE [LARGE SCALE GENOMIC DNA]</scope>
    <source>
        <strain evidence="4 5">DGU5</strain>
    </source>
</reference>
<dbReference type="Gene3D" id="2.60.120.380">
    <property type="match status" value="5"/>
</dbReference>
<dbReference type="Pfam" id="PF00656">
    <property type="entry name" value="Peptidase_C14"/>
    <property type="match status" value="1"/>
</dbReference>
<dbReference type="Proteomes" id="UP001484535">
    <property type="component" value="Unassembled WGS sequence"/>
</dbReference>
<dbReference type="Gene3D" id="3.40.50.1460">
    <property type="match status" value="1"/>
</dbReference>
<dbReference type="PROSITE" id="PS50222">
    <property type="entry name" value="EF_HAND_2"/>
    <property type="match status" value="1"/>
</dbReference>
<dbReference type="Pfam" id="PF04151">
    <property type="entry name" value="PPC"/>
    <property type="match status" value="3"/>
</dbReference>
<dbReference type="InterPro" id="IPR011600">
    <property type="entry name" value="Pept_C14_caspase"/>
</dbReference>
<keyword evidence="5" id="KW-1185">Reference proteome</keyword>
<organism evidence="4 5">
    <name type="scientific">Aurantiacibacter flavus</name>
    <dbReference type="NCBI Taxonomy" id="3145232"/>
    <lineage>
        <taxon>Bacteria</taxon>
        <taxon>Pseudomonadati</taxon>
        <taxon>Pseudomonadota</taxon>
        <taxon>Alphaproteobacteria</taxon>
        <taxon>Sphingomonadales</taxon>
        <taxon>Erythrobacteraceae</taxon>
        <taxon>Aurantiacibacter</taxon>
    </lineage>
</organism>
<dbReference type="RefSeq" id="WP_346785265.1">
    <property type="nucleotide sequence ID" value="NZ_JBDLBR010000003.1"/>
</dbReference>
<dbReference type="PROSITE" id="PS00018">
    <property type="entry name" value="EF_HAND_1"/>
    <property type="match status" value="1"/>
</dbReference>
<feature type="region of interest" description="Disordered" evidence="1">
    <location>
        <begin position="187"/>
        <end position="208"/>
    </location>
</feature>
<gene>
    <name evidence="4" type="ORF">ABDJ38_11625</name>
</gene>
<evidence type="ECO:0000313" key="4">
    <source>
        <dbReference type="EMBL" id="MEN7537824.1"/>
    </source>
</evidence>
<keyword evidence="2" id="KW-0732">Signal</keyword>
<dbReference type="InterPro" id="IPR050452">
    <property type="entry name" value="Metacaspase"/>
</dbReference>
<dbReference type="InterPro" id="IPR018247">
    <property type="entry name" value="EF_Hand_1_Ca_BS"/>
</dbReference>
<sequence>MKSVILGKTAMAAILCAGLAAPGAAQELISSRGELRSGDEELPSGELYDVYYFDGNAGDEIDVTLTSSDFDAYLMLRNDGDFSVENDDAEGDTSTNSRITATLPEDGRYRFVITSFEPGETGAYRLQGTNGVAGAFTDSISGTLSPSDSTLEDGSYYDRYTFAGRRGQHVSLRMTSTDFDTYLRVESPSGETFSNDDGDDGSTNSQLDLDLTESGRYQLIANSLTSDETGSYELIIEGAQLSSSESSDSSAAGGAATSLTLGTPARGQLAAGDAELDSGEFFDVFTLRGTPGARVVVTMQSSEFDTYLGAVGANDFSAENDDDPNGGGTDSRLELTIPADGALTIAATSYAGAETGHYTIRADLSGSSTRAASDQRLELGRSVNGTLAASDPRGDHSVEDVYLIEASAGQSLRLALTSEDFDSLLRVEGPGGFSVENDDDPAGSTLNSLVETTLPRDGTYRVVVASYSEGGLGSYRLDSGTTASSSLNGLTRLTLGSSVSGSLASGDDTIPSGEFIDAYSFAGQRGQRVTFDMTSSEFDTYLSLLMPGGGTEENDDRAGGDGETNSRLTVTLPETGTYTLVATSYQDGETGRYTISSSVSTGGGNAPVLAGRSGGRIFALSVGVADYGGRAGNLSMTDQDATKLTQTLQHTGMLAQQSATLINQQATRENFIEAISEIAGTIGPDDLFLLFYSGHGAKQRVESFMERDGTSETIELFDAAVTDYELARMLEPIHARTLLVLDSCFSGGFDDVINRQTGRMGVFSSDSDLTSLVAQKFQAGGYISHILQQAMEGRADANGDGAITAGELSEFMRTTFYRIALDEPLQTTAYGASGTRSQGYQHIVVNRGGDGMPYDEVLVTLASR</sequence>
<proteinExistence type="predicted"/>
<dbReference type="EMBL" id="JBDLBR010000003">
    <property type="protein sequence ID" value="MEN7537824.1"/>
    <property type="molecule type" value="Genomic_DNA"/>
</dbReference>
<dbReference type="InterPro" id="IPR007280">
    <property type="entry name" value="Peptidase_C_arc/bac"/>
</dbReference>
<evidence type="ECO:0000256" key="1">
    <source>
        <dbReference type="SAM" id="MobiDB-lite"/>
    </source>
</evidence>